<organism evidence="1 2">
    <name type="scientific">Protea cynaroides</name>
    <dbReference type="NCBI Taxonomy" id="273540"/>
    <lineage>
        <taxon>Eukaryota</taxon>
        <taxon>Viridiplantae</taxon>
        <taxon>Streptophyta</taxon>
        <taxon>Embryophyta</taxon>
        <taxon>Tracheophyta</taxon>
        <taxon>Spermatophyta</taxon>
        <taxon>Magnoliopsida</taxon>
        <taxon>Proteales</taxon>
        <taxon>Proteaceae</taxon>
        <taxon>Protea</taxon>
    </lineage>
</organism>
<accession>A0A9Q0GXM5</accession>
<dbReference type="AlphaFoldDB" id="A0A9Q0GXM5"/>
<gene>
    <name evidence="1" type="ORF">NE237_030664</name>
</gene>
<dbReference type="Proteomes" id="UP001141806">
    <property type="component" value="Unassembled WGS sequence"/>
</dbReference>
<sequence>MFSAGGRLPSAVRGGIAWLNGGLRGGRGELPNIGLLTVSVGQGIPRVSRVDGRVTDPLESCNGELGINPVDANETAMDYGVGAASYLKSNLTRVSSVTDTGGERSRYAEPQGVHSLTGLLSNVFARMNPAMRVSETLFGMQGQMWGSIRVPANTRVFQGFTGALSPCRPTGSLTGNTVTVEAFRFGEDNPVMEARGARETRRVSLNLNTAVHDIGVMEDLHNNNGTERVQ</sequence>
<evidence type="ECO:0000313" key="2">
    <source>
        <dbReference type="Proteomes" id="UP001141806"/>
    </source>
</evidence>
<proteinExistence type="predicted"/>
<comment type="caution">
    <text evidence="1">The sequence shown here is derived from an EMBL/GenBank/DDBJ whole genome shotgun (WGS) entry which is preliminary data.</text>
</comment>
<name>A0A9Q0GXM5_9MAGN</name>
<dbReference type="EMBL" id="JAMYWD010000012">
    <property type="protein sequence ID" value="KAJ4953832.1"/>
    <property type="molecule type" value="Genomic_DNA"/>
</dbReference>
<reference evidence="1" key="1">
    <citation type="journal article" date="2023" name="Plant J.">
        <title>The genome of the king protea, Protea cynaroides.</title>
        <authorList>
            <person name="Chang J."/>
            <person name="Duong T.A."/>
            <person name="Schoeman C."/>
            <person name="Ma X."/>
            <person name="Roodt D."/>
            <person name="Barker N."/>
            <person name="Li Z."/>
            <person name="Van de Peer Y."/>
            <person name="Mizrachi E."/>
        </authorList>
    </citation>
    <scope>NUCLEOTIDE SEQUENCE</scope>
    <source>
        <tissue evidence="1">Young leaves</tissue>
    </source>
</reference>
<evidence type="ECO:0000313" key="1">
    <source>
        <dbReference type="EMBL" id="KAJ4953832.1"/>
    </source>
</evidence>
<protein>
    <submittedName>
        <fullName evidence="1">Uncharacterized protein</fullName>
    </submittedName>
</protein>
<keyword evidence="2" id="KW-1185">Reference proteome</keyword>